<name>A0A9Q0MZC1_9DIPT</name>
<evidence type="ECO:0000313" key="2">
    <source>
        <dbReference type="Proteomes" id="UP001151699"/>
    </source>
</evidence>
<accession>A0A9Q0MZC1</accession>
<dbReference type="EMBL" id="WJQU01000003">
    <property type="protein sequence ID" value="KAJ6639567.1"/>
    <property type="molecule type" value="Genomic_DNA"/>
</dbReference>
<dbReference type="AlphaFoldDB" id="A0A9Q0MZC1"/>
<reference evidence="1" key="1">
    <citation type="submission" date="2022-07" db="EMBL/GenBank/DDBJ databases">
        <authorList>
            <person name="Trinca V."/>
            <person name="Uliana J.V.C."/>
            <person name="Torres T.T."/>
            <person name="Ward R.J."/>
            <person name="Monesi N."/>
        </authorList>
    </citation>
    <scope>NUCLEOTIDE SEQUENCE</scope>
    <source>
        <strain evidence="1">HSMRA1968</strain>
        <tissue evidence="1">Whole embryos</tissue>
    </source>
</reference>
<organism evidence="1 2">
    <name type="scientific">Pseudolycoriella hygida</name>
    <dbReference type="NCBI Taxonomy" id="35572"/>
    <lineage>
        <taxon>Eukaryota</taxon>
        <taxon>Metazoa</taxon>
        <taxon>Ecdysozoa</taxon>
        <taxon>Arthropoda</taxon>
        <taxon>Hexapoda</taxon>
        <taxon>Insecta</taxon>
        <taxon>Pterygota</taxon>
        <taxon>Neoptera</taxon>
        <taxon>Endopterygota</taxon>
        <taxon>Diptera</taxon>
        <taxon>Nematocera</taxon>
        <taxon>Sciaroidea</taxon>
        <taxon>Sciaridae</taxon>
        <taxon>Pseudolycoriella</taxon>
    </lineage>
</organism>
<gene>
    <name evidence="1" type="ORF">Bhyg_12314</name>
</gene>
<protein>
    <submittedName>
        <fullName evidence="1">Uncharacterized protein</fullName>
    </submittedName>
</protein>
<comment type="caution">
    <text evidence="1">The sequence shown here is derived from an EMBL/GenBank/DDBJ whole genome shotgun (WGS) entry which is preliminary data.</text>
</comment>
<evidence type="ECO:0000313" key="1">
    <source>
        <dbReference type="EMBL" id="KAJ6639567.1"/>
    </source>
</evidence>
<dbReference type="Proteomes" id="UP001151699">
    <property type="component" value="Chromosome X"/>
</dbReference>
<keyword evidence="2" id="KW-1185">Reference proteome</keyword>
<sequence>MWDECGMHSFEQLLVPKKASELSRSQLIHGRKLNMLDD</sequence>
<proteinExistence type="predicted"/>